<dbReference type="NCBIfam" id="TIGR01760">
    <property type="entry name" value="tape_meas_TP901"/>
    <property type="match status" value="1"/>
</dbReference>
<keyword evidence="1" id="KW-1245">Viral tail assembly</keyword>
<accession>A0A8S5SEJ0</accession>
<reference evidence="5" key="1">
    <citation type="journal article" date="2021" name="Proc. Natl. Acad. Sci. U.S.A.">
        <title>A Catalog of Tens of Thousands of Viruses from Human Metagenomes Reveals Hidden Associations with Chronic Diseases.</title>
        <authorList>
            <person name="Tisza M.J."/>
            <person name="Buck C.B."/>
        </authorList>
    </citation>
    <scope>NUCLEOTIDE SEQUENCE</scope>
    <source>
        <strain evidence="5">Ct8mY9</strain>
    </source>
</reference>
<evidence type="ECO:0000256" key="2">
    <source>
        <dbReference type="ARBA" id="ARBA00022612"/>
    </source>
</evidence>
<sequence>MAGSIKGIIVEIGGDTSGLQKAISKVNSATSSLTKELRGVNSLLKLDPKNTELLSQKQEILSEAIETTSEKLSQLKKIQEEANKDMSKVSPENYRNLQREIASTENKLKQLQLQASKWNEAGKKLEEFGNKFTNISSKIDNVGSKLTTSLTLPILAIGTAAVTTGNDFEKQMSRVQAISGATKDELEQLTNQAIDLGASTSFSASEVASGMENLASAGFTTSEIMEAMPGLLDLAASSGAELATASEIAASAIRGFGLEANESAHVADVFAEAAARTNAQTEDMGEAMKYVAPVAKTVGLSIEETAAAIGIMSDAGIKGSQAGTTLRSGLVRIVKPTKQVKEAMEQLNIEFYNSDGTMKSLTEIVEALQKSTAGLTDETKNQALAQIFGTEALSGMLALVNRGSDELSNMTKSFEDADGAASEMADTMLDNTAGALESLSGSLESAGIAIQKELSPYIKDLASWIQNLVDEFVNLSDEEKKNVIKTVALVAAIGPAVKIISKLGNGVGTVVKSIGTFSQAVGVLKTGVESTNNSANMLAKGIGAIASPMGIAVAAITTGVAAIIYQINKAEEETKNSLSNVGSGATDFVTGISSAKSHLDEFNTTLFASSEEQTKLEQNMQEVQNGITEICKTASNERRDYTQEEITQLDEYFAKLKELKDRELEIQKNISSAITQQAVQNAQSFQGNLEEYKVNSQEWIKTAQEQASKEIGIINERTTQEIALLQQRYGEKATLDNEAYANEYNRIMQQKNTAIQEANDEVAQVNAAYANGYLQRAQQNEGFYTKLQEYNSKVEEETNRHNGAIESFENNKLLTTSNKNQAISNENYRYKENMKDIWKDMYKNMSEEQEKELGTWLAMVAQTEMYGGEIDEETSNLVNQIIASYDSMPKETQEAMKNAMEPMLTEMQSKEPTLFAKAQGIADGILSRLKKSFDIHSPSRETRKIFKMVMLGSEKGLEDEEKNIYNQIDNMSEKIKSKLENINVKSKYAELFNAIQSKQGRIISRVADESKMIFTTPQIVFNVQELDEAKLEQCFNYINRKFGSKY</sequence>
<protein>
    <submittedName>
        <fullName evidence="5">Minor tail protein</fullName>
    </submittedName>
</protein>
<evidence type="ECO:0000259" key="4">
    <source>
        <dbReference type="Pfam" id="PF10145"/>
    </source>
</evidence>
<feature type="coiled-coil region" evidence="3">
    <location>
        <begin position="65"/>
        <end position="121"/>
    </location>
</feature>
<dbReference type="Pfam" id="PF10145">
    <property type="entry name" value="PhageMin_Tail"/>
    <property type="match status" value="1"/>
</dbReference>
<dbReference type="GO" id="GO:0098003">
    <property type="term" value="P:viral tail assembly"/>
    <property type="evidence" value="ECO:0007669"/>
    <property type="project" value="UniProtKB-KW"/>
</dbReference>
<feature type="coiled-coil region" evidence="3">
    <location>
        <begin position="642"/>
        <end position="669"/>
    </location>
</feature>
<evidence type="ECO:0000256" key="1">
    <source>
        <dbReference type="ARBA" id="ARBA00022465"/>
    </source>
</evidence>
<dbReference type="EMBL" id="BK032581">
    <property type="protein sequence ID" value="DAF49374.1"/>
    <property type="molecule type" value="Genomic_DNA"/>
</dbReference>
<organism evidence="5">
    <name type="scientific">Myoviridae sp. ct8mY9</name>
    <dbReference type="NCBI Taxonomy" id="2827664"/>
    <lineage>
        <taxon>Viruses</taxon>
        <taxon>Duplodnaviria</taxon>
        <taxon>Heunggongvirae</taxon>
        <taxon>Uroviricota</taxon>
        <taxon>Caudoviricetes</taxon>
    </lineage>
</organism>
<feature type="coiled-coil region" evidence="3">
    <location>
        <begin position="737"/>
        <end position="768"/>
    </location>
</feature>
<dbReference type="InterPro" id="IPR010090">
    <property type="entry name" value="Phage_tape_meas"/>
</dbReference>
<proteinExistence type="predicted"/>
<dbReference type="PANTHER" id="PTHR37813">
    <property type="entry name" value="FELS-2 PROPHAGE PROTEIN"/>
    <property type="match status" value="1"/>
</dbReference>
<keyword evidence="3" id="KW-0175">Coiled coil</keyword>
<evidence type="ECO:0000313" key="5">
    <source>
        <dbReference type="EMBL" id="DAF49374.1"/>
    </source>
</evidence>
<feature type="domain" description="Phage tail tape measure protein" evidence="4">
    <location>
        <begin position="191"/>
        <end position="389"/>
    </location>
</feature>
<name>A0A8S5SEJ0_9CAUD</name>
<keyword evidence="2" id="KW-1188">Viral release from host cell</keyword>
<evidence type="ECO:0000256" key="3">
    <source>
        <dbReference type="SAM" id="Coils"/>
    </source>
</evidence>
<dbReference type="PANTHER" id="PTHR37813:SF1">
    <property type="entry name" value="FELS-2 PROPHAGE PROTEIN"/>
    <property type="match status" value="1"/>
</dbReference>